<name>A0A6J5TY84_PRUAR</name>
<proteinExistence type="predicted"/>
<dbReference type="EMBL" id="CAEKDK010000002">
    <property type="protein sequence ID" value="CAB4268713.1"/>
    <property type="molecule type" value="Genomic_DNA"/>
</dbReference>
<reference evidence="1 2" key="1">
    <citation type="submission" date="2020-05" db="EMBL/GenBank/DDBJ databases">
        <authorList>
            <person name="Campoy J."/>
            <person name="Schneeberger K."/>
            <person name="Spophaly S."/>
        </authorList>
    </citation>
    <scope>NUCLEOTIDE SEQUENCE [LARGE SCALE GENOMIC DNA]</scope>
    <source>
        <strain evidence="1">PruArmRojPasFocal</strain>
    </source>
</reference>
<gene>
    <name evidence="1" type="ORF">CURHAP_LOCUS12886</name>
</gene>
<accession>A0A6J5TY84</accession>
<dbReference type="AlphaFoldDB" id="A0A6J5TY84"/>
<evidence type="ECO:0000313" key="1">
    <source>
        <dbReference type="EMBL" id="CAB4268713.1"/>
    </source>
</evidence>
<sequence length="121" mass="13688">MLPTTAATPSALPSATMVARIPSAPLLWLFWSSTRFSQVSFSDKFLGAAPGSFLTKVGREKKRQVVKELDQRFQQQFFKTLAAAAANNFPKGLMVMVLKSDEWVRDRGRQKGTWKHHFIFI</sequence>
<dbReference type="Proteomes" id="UP000507222">
    <property type="component" value="Unassembled WGS sequence"/>
</dbReference>
<organism evidence="1 2">
    <name type="scientific">Prunus armeniaca</name>
    <name type="common">Apricot</name>
    <name type="synonym">Armeniaca vulgaris</name>
    <dbReference type="NCBI Taxonomy" id="36596"/>
    <lineage>
        <taxon>Eukaryota</taxon>
        <taxon>Viridiplantae</taxon>
        <taxon>Streptophyta</taxon>
        <taxon>Embryophyta</taxon>
        <taxon>Tracheophyta</taxon>
        <taxon>Spermatophyta</taxon>
        <taxon>Magnoliopsida</taxon>
        <taxon>eudicotyledons</taxon>
        <taxon>Gunneridae</taxon>
        <taxon>Pentapetalae</taxon>
        <taxon>rosids</taxon>
        <taxon>fabids</taxon>
        <taxon>Rosales</taxon>
        <taxon>Rosaceae</taxon>
        <taxon>Amygdaloideae</taxon>
        <taxon>Amygdaleae</taxon>
        <taxon>Prunus</taxon>
    </lineage>
</organism>
<evidence type="ECO:0000313" key="2">
    <source>
        <dbReference type="Proteomes" id="UP000507222"/>
    </source>
</evidence>
<protein>
    <submittedName>
        <fullName evidence="1">Uncharacterized protein</fullName>
    </submittedName>
</protein>